<evidence type="ECO:0000313" key="1">
    <source>
        <dbReference type="EMBL" id="EFX70242.1"/>
    </source>
</evidence>
<dbReference type="Proteomes" id="UP000000305">
    <property type="component" value="Unassembled WGS sequence"/>
</dbReference>
<evidence type="ECO:0000313" key="2">
    <source>
        <dbReference type="Proteomes" id="UP000000305"/>
    </source>
</evidence>
<organism evidence="1 2">
    <name type="scientific">Daphnia pulex</name>
    <name type="common">Water flea</name>
    <dbReference type="NCBI Taxonomy" id="6669"/>
    <lineage>
        <taxon>Eukaryota</taxon>
        <taxon>Metazoa</taxon>
        <taxon>Ecdysozoa</taxon>
        <taxon>Arthropoda</taxon>
        <taxon>Crustacea</taxon>
        <taxon>Branchiopoda</taxon>
        <taxon>Diplostraca</taxon>
        <taxon>Cladocera</taxon>
        <taxon>Anomopoda</taxon>
        <taxon>Daphniidae</taxon>
        <taxon>Daphnia</taxon>
    </lineage>
</organism>
<reference evidence="1 2" key="1">
    <citation type="journal article" date="2011" name="Science">
        <title>The ecoresponsive genome of Daphnia pulex.</title>
        <authorList>
            <person name="Colbourne J.K."/>
            <person name="Pfrender M.E."/>
            <person name="Gilbert D."/>
            <person name="Thomas W.K."/>
            <person name="Tucker A."/>
            <person name="Oakley T.H."/>
            <person name="Tokishita S."/>
            <person name="Aerts A."/>
            <person name="Arnold G.J."/>
            <person name="Basu M.K."/>
            <person name="Bauer D.J."/>
            <person name="Caceres C.E."/>
            <person name="Carmel L."/>
            <person name="Casola C."/>
            <person name="Choi J.H."/>
            <person name="Detter J.C."/>
            <person name="Dong Q."/>
            <person name="Dusheyko S."/>
            <person name="Eads B.D."/>
            <person name="Frohlich T."/>
            <person name="Geiler-Samerotte K.A."/>
            <person name="Gerlach D."/>
            <person name="Hatcher P."/>
            <person name="Jogdeo S."/>
            <person name="Krijgsveld J."/>
            <person name="Kriventseva E.V."/>
            <person name="Kultz D."/>
            <person name="Laforsch C."/>
            <person name="Lindquist E."/>
            <person name="Lopez J."/>
            <person name="Manak J.R."/>
            <person name="Muller J."/>
            <person name="Pangilinan J."/>
            <person name="Patwardhan R.P."/>
            <person name="Pitluck S."/>
            <person name="Pritham E.J."/>
            <person name="Rechtsteiner A."/>
            <person name="Rho M."/>
            <person name="Rogozin I.B."/>
            <person name="Sakarya O."/>
            <person name="Salamov A."/>
            <person name="Schaack S."/>
            <person name="Shapiro H."/>
            <person name="Shiga Y."/>
            <person name="Skalitzky C."/>
            <person name="Smith Z."/>
            <person name="Souvorov A."/>
            <person name="Sung W."/>
            <person name="Tang Z."/>
            <person name="Tsuchiya D."/>
            <person name="Tu H."/>
            <person name="Vos H."/>
            <person name="Wang M."/>
            <person name="Wolf Y.I."/>
            <person name="Yamagata H."/>
            <person name="Yamada T."/>
            <person name="Ye Y."/>
            <person name="Shaw J.R."/>
            <person name="Andrews J."/>
            <person name="Crease T.J."/>
            <person name="Tang H."/>
            <person name="Lucas S.M."/>
            <person name="Robertson H.M."/>
            <person name="Bork P."/>
            <person name="Koonin E.V."/>
            <person name="Zdobnov E.M."/>
            <person name="Grigoriev I.V."/>
            <person name="Lynch M."/>
            <person name="Boore J.L."/>
        </authorList>
    </citation>
    <scope>NUCLEOTIDE SEQUENCE [LARGE SCALE GENOMIC DNA]</scope>
</reference>
<name>E9HDF0_DAPPU</name>
<keyword evidence="2" id="KW-1185">Reference proteome</keyword>
<dbReference type="AlphaFoldDB" id="E9HDF0"/>
<proteinExistence type="predicted"/>
<dbReference type="InParanoid" id="E9HDF0"/>
<gene>
    <name evidence="1" type="ORF">DAPPUDRAFT_257369</name>
</gene>
<protein>
    <submittedName>
        <fullName evidence="1">Uncharacterized protein</fullName>
    </submittedName>
</protein>
<dbReference type="KEGG" id="dpx:DAPPUDRAFT_257369"/>
<sequence length="80" mass="8844">MPDDMLIRSLDDQARVTIFNIVAAIESDDDVEPASHLPDPLLADLRSAASSDDEYCALIAAIQDVFPSRQEEWPIAIRGF</sequence>
<dbReference type="EMBL" id="GL732623">
    <property type="protein sequence ID" value="EFX70242.1"/>
    <property type="molecule type" value="Genomic_DNA"/>
</dbReference>
<dbReference type="HOGENOM" id="CLU_2592165_0_0_1"/>
<accession>E9HDF0</accession>